<dbReference type="RefSeq" id="WP_345385288.1">
    <property type="nucleotide sequence ID" value="NZ_BAAAXS010000001.1"/>
</dbReference>
<accession>A0ABV5P581</accession>
<dbReference type="Proteomes" id="UP001589568">
    <property type="component" value="Unassembled WGS sequence"/>
</dbReference>
<sequence length="501" mass="52657">MPSTRNLAHAALAGAAVACLTAPPAAAAAGGSPLAGVNAAPGKGAEALTWRPCATTAKDWPAPEDTKSECALVTVPMDYAKPDGRKIRIAVSRLKAADPAKRRGVLVISPGGPGISNITAPSSYAANGLAPLATDHDLVGFDPRGVGYSDRIDCDEGTFEPPANASAKAQAKALFDHMAAANKRCTALDPAFARQLTTRNIARDVDAIRAVLGVPKISFYGVSYGTAVGLNYRSLFDTRVERMWLDSVMPPVMDLAAMDAAADAVAERNFDGFVTWLAGHDPEYHFGATPQRAREAVFALRDQLTRKPRPAGKGARLDGEWVRSLLGLDATGWATAARDLATARDGGVPRSARPSSGTAPVYGFDDAPLGLNSTQYNGVFCNEGTGGRDFDRLWADAEARRRTYPATGGGIQFGSWCAGWPWPAQPWRPVRGASPLQVSGHVDEATTPYAWAVDTVKAAGGTLLTVQDNAHASLAKLPCADKAVEFFRTGRTATGTCPGMQ</sequence>
<comment type="caution">
    <text evidence="7">The sequence shown here is derived from an EMBL/GenBank/DDBJ whole genome shotgun (WGS) entry which is preliminary data.</text>
</comment>
<name>A0ABV5P581_9ACTN</name>
<evidence type="ECO:0000259" key="6">
    <source>
        <dbReference type="Pfam" id="PF08386"/>
    </source>
</evidence>
<dbReference type="InterPro" id="IPR051601">
    <property type="entry name" value="Serine_prot/Carboxylest_S33"/>
</dbReference>
<reference evidence="7 8" key="1">
    <citation type="submission" date="2024-09" db="EMBL/GenBank/DDBJ databases">
        <authorList>
            <person name="Sun Q."/>
            <person name="Mori K."/>
        </authorList>
    </citation>
    <scope>NUCLEOTIDE SEQUENCE [LARGE SCALE GENOMIC DNA]</scope>
    <source>
        <strain evidence="7 8">JCM 3324</strain>
    </source>
</reference>
<dbReference type="EMBL" id="JBHMCF010000066">
    <property type="protein sequence ID" value="MFB9477667.1"/>
    <property type="molecule type" value="Genomic_DNA"/>
</dbReference>
<keyword evidence="8" id="KW-1185">Reference proteome</keyword>
<feature type="domain" description="Peptidase S33 tripeptidyl aminopeptidase-like C-terminal" evidence="6">
    <location>
        <begin position="416"/>
        <end position="492"/>
    </location>
</feature>
<dbReference type="Pfam" id="PF08386">
    <property type="entry name" value="Abhydrolase_4"/>
    <property type="match status" value="1"/>
</dbReference>
<dbReference type="Gene3D" id="3.40.50.1820">
    <property type="entry name" value="alpha/beta hydrolase"/>
    <property type="match status" value="1"/>
</dbReference>
<evidence type="ECO:0000256" key="4">
    <source>
        <dbReference type="SAM" id="SignalP"/>
    </source>
</evidence>
<dbReference type="Pfam" id="PF00561">
    <property type="entry name" value="Abhydrolase_1"/>
    <property type="match status" value="1"/>
</dbReference>
<dbReference type="PANTHER" id="PTHR43248:SF29">
    <property type="entry name" value="TRIPEPTIDYL AMINOPEPTIDASE"/>
    <property type="match status" value="1"/>
</dbReference>
<feature type="chain" id="PRO_5046869726" evidence="4">
    <location>
        <begin position="28"/>
        <end position="501"/>
    </location>
</feature>
<feature type="domain" description="AB hydrolase-1" evidence="5">
    <location>
        <begin position="105"/>
        <end position="276"/>
    </location>
</feature>
<evidence type="ECO:0000313" key="8">
    <source>
        <dbReference type="Proteomes" id="UP001589568"/>
    </source>
</evidence>
<dbReference type="InterPro" id="IPR013595">
    <property type="entry name" value="Pept_S33_TAP-like_C"/>
</dbReference>
<proteinExistence type="inferred from homology"/>
<evidence type="ECO:0000259" key="5">
    <source>
        <dbReference type="Pfam" id="PF00561"/>
    </source>
</evidence>
<dbReference type="PANTHER" id="PTHR43248">
    <property type="entry name" value="2-SUCCINYL-6-HYDROXY-2,4-CYCLOHEXADIENE-1-CARBOXYLATE SYNTHASE"/>
    <property type="match status" value="1"/>
</dbReference>
<feature type="signal peptide" evidence="4">
    <location>
        <begin position="1"/>
        <end position="27"/>
    </location>
</feature>
<evidence type="ECO:0000313" key="7">
    <source>
        <dbReference type="EMBL" id="MFB9477667.1"/>
    </source>
</evidence>
<dbReference type="GO" id="GO:0016787">
    <property type="term" value="F:hydrolase activity"/>
    <property type="evidence" value="ECO:0007669"/>
    <property type="project" value="UniProtKB-KW"/>
</dbReference>
<comment type="similarity">
    <text evidence="1">Belongs to the peptidase S33 family.</text>
</comment>
<dbReference type="SUPFAM" id="SSF53474">
    <property type="entry name" value="alpha/beta-Hydrolases"/>
    <property type="match status" value="1"/>
</dbReference>
<keyword evidence="3 7" id="KW-0378">Hydrolase</keyword>
<gene>
    <name evidence="7" type="ORF">ACFFR3_49910</name>
</gene>
<evidence type="ECO:0000256" key="3">
    <source>
        <dbReference type="ARBA" id="ARBA00022801"/>
    </source>
</evidence>
<evidence type="ECO:0000256" key="1">
    <source>
        <dbReference type="ARBA" id="ARBA00010088"/>
    </source>
</evidence>
<evidence type="ECO:0000256" key="2">
    <source>
        <dbReference type="ARBA" id="ARBA00022729"/>
    </source>
</evidence>
<keyword evidence="2 4" id="KW-0732">Signal</keyword>
<dbReference type="PROSITE" id="PS51257">
    <property type="entry name" value="PROKAR_LIPOPROTEIN"/>
    <property type="match status" value="1"/>
</dbReference>
<organism evidence="7 8">
    <name type="scientific">Nonomuraea salmonea</name>
    <dbReference type="NCBI Taxonomy" id="46181"/>
    <lineage>
        <taxon>Bacteria</taxon>
        <taxon>Bacillati</taxon>
        <taxon>Actinomycetota</taxon>
        <taxon>Actinomycetes</taxon>
        <taxon>Streptosporangiales</taxon>
        <taxon>Streptosporangiaceae</taxon>
        <taxon>Nonomuraea</taxon>
    </lineage>
</organism>
<dbReference type="InterPro" id="IPR029058">
    <property type="entry name" value="AB_hydrolase_fold"/>
</dbReference>
<dbReference type="InterPro" id="IPR000073">
    <property type="entry name" value="AB_hydrolase_1"/>
</dbReference>
<protein>
    <submittedName>
        <fullName evidence="7">Alpha/beta fold hydrolase</fullName>
    </submittedName>
</protein>